<dbReference type="SUPFAM" id="SSF47090">
    <property type="entry name" value="PGBD-like"/>
    <property type="match status" value="1"/>
</dbReference>
<sequence>MDQKVKGLAKLKNCFQRFGYISSSSSPNFIGDFDKILESAAKMYQINFNLNSTDELDVQTLKHSVLPRSGNPDVINGTSTMNSGKPKSDSMIQTVGRKSIATTCSYTVY</sequence>
<dbReference type="InterPro" id="IPR036365">
    <property type="entry name" value="PGBD-like_sf"/>
</dbReference>
<dbReference type="InterPro" id="IPR024079">
    <property type="entry name" value="MetalloPept_cat_dom_sf"/>
</dbReference>
<protein>
    <recommendedName>
        <fullName evidence="4">Peptidoglycan binding-like domain-containing protein</fullName>
    </recommendedName>
</protein>
<feature type="region of interest" description="Disordered" evidence="1">
    <location>
        <begin position="68"/>
        <end position="92"/>
    </location>
</feature>
<accession>A0AAD1Z1Z3</accession>
<evidence type="ECO:0000256" key="1">
    <source>
        <dbReference type="SAM" id="MobiDB-lite"/>
    </source>
</evidence>
<evidence type="ECO:0008006" key="4">
    <source>
        <dbReference type="Google" id="ProtNLM"/>
    </source>
</evidence>
<dbReference type="AlphaFoldDB" id="A0AAD1Z1Z3"/>
<organism evidence="2 3">
    <name type="scientific">Fraxinus pennsylvanica</name>
    <dbReference type="NCBI Taxonomy" id="56036"/>
    <lineage>
        <taxon>Eukaryota</taxon>
        <taxon>Viridiplantae</taxon>
        <taxon>Streptophyta</taxon>
        <taxon>Embryophyta</taxon>
        <taxon>Tracheophyta</taxon>
        <taxon>Spermatophyta</taxon>
        <taxon>Magnoliopsida</taxon>
        <taxon>eudicotyledons</taxon>
        <taxon>Gunneridae</taxon>
        <taxon>Pentapetalae</taxon>
        <taxon>asterids</taxon>
        <taxon>lamiids</taxon>
        <taxon>Lamiales</taxon>
        <taxon>Oleaceae</taxon>
        <taxon>Oleeae</taxon>
        <taxon>Fraxinus</taxon>
    </lineage>
</organism>
<proteinExistence type="predicted"/>
<evidence type="ECO:0000313" key="3">
    <source>
        <dbReference type="Proteomes" id="UP000834106"/>
    </source>
</evidence>
<dbReference type="EMBL" id="OU503040">
    <property type="protein sequence ID" value="CAI9760878.1"/>
    <property type="molecule type" value="Genomic_DNA"/>
</dbReference>
<gene>
    <name evidence="2" type="ORF">FPE_LOCUS8308</name>
</gene>
<evidence type="ECO:0000313" key="2">
    <source>
        <dbReference type="EMBL" id="CAI9760878.1"/>
    </source>
</evidence>
<dbReference type="Proteomes" id="UP000834106">
    <property type="component" value="Chromosome 5"/>
</dbReference>
<dbReference type="Gene3D" id="3.40.390.10">
    <property type="entry name" value="Collagenase (Catalytic Domain)"/>
    <property type="match status" value="1"/>
</dbReference>
<feature type="compositionally biased region" description="Polar residues" evidence="1">
    <location>
        <begin position="76"/>
        <end position="92"/>
    </location>
</feature>
<name>A0AAD1Z1Z3_9LAMI</name>
<reference evidence="2" key="1">
    <citation type="submission" date="2023-05" db="EMBL/GenBank/DDBJ databases">
        <authorList>
            <person name="Huff M."/>
        </authorList>
    </citation>
    <scope>NUCLEOTIDE SEQUENCE</scope>
</reference>
<keyword evidence="3" id="KW-1185">Reference proteome</keyword>
<dbReference type="GO" id="GO:0008237">
    <property type="term" value="F:metallopeptidase activity"/>
    <property type="evidence" value="ECO:0007669"/>
    <property type="project" value="InterPro"/>
</dbReference>